<evidence type="ECO:0000313" key="15">
    <source>
        <dbReference type="Proteomes" id="UP000716291"/>
    </source>
</evidence>
<feature type="binding site" evidence="11">
    <location>
        <position position="633"/>
    </location>
    <ligand>
        <name>ATP</name>
        <dbReference type="ChEBI" id="CHEBI:30616"/>
    </ligand>
</feature>
<dbReference type="PANTHER" id="PTHR47448">
    <property type="entry name" value="DUAL SPECIFICITY MITOGEN-ACTIVATED PROTEIN KINASE KINASE DSOR1-LIKE PROTEIN"/>
    <property type="match status" value="1"/>
</dbReference>
<dbReference type="PANTHER" id="PTHR47448:SF1">
    <property type="entry name" value="SERINE_THREONINE-PROTEIN KINASE STE7 HOMOLOG"/>
    <property type="match status" value="1"/>
</dbReference>
<dbReference type="PROSITE" id="PS00678">
    <property type="entry name" value="WD_REPEATS_1"/>
    <property type="match status" value="3"/>
</dbReference>
<dbReference type="PROSITE" id="PS50011">
    <property type="entry name" value="PROTEIN_KINASE_DOM"/>
    <property type="match status" value="1"/>
</dbReference>
<dbReference type="GO" id="GO:0004674">
    <property type="term" value="F:protein serine/threonine kinase activity"/>
    <property type="evidence" value="ECO:0007669"/>
    <property type="project" value="UniProtKB-KW"/>
</dbReference>
<dbReference type="Gene3D" id="1.10.510.10">
    <property type="entry name" value="Transferase(Phosphotransferase) domain 1"/>
    <property type="match status" value="1"/>
</dbReference>
<dbReference type="Pfam" id="PF12937">
    <property type="entry name" value="F-box-like"/>
    <property type="match status" value="1"/>
</dbReference>
<dbReference type="Gene3D" id="1.20.1280.50">
    <property type="match status" value="1"/>
</dbReference>
<dbReference type="GO" id="GO:0005524">
    <property type="term" value="F:ATP binding"/>
    <property type="evidence" value="ECO:0007669"/>
    <property type="project" value="UniProtKB-UniRule"/>
</dbReference>
<protein>
    <submittedName>
        <fullName evidence="14">Uncharacterized protein</fullName>
    </submittedName>
</protein>
<comment type="caution">
    <text evidence="14">The sequence shown here is derived from an EMBL/GenBank/DDBJ whole genome shotgun (WGS) entry which is preliminary data.</text>
</comment>
<organism evidence="14 15">
    <name type="scientific">Rhizopus oryzae</name>
    <name type="common">Mucormycosis agent</name>
    <name type="synonym">Rhizopus arrhizus var. delemar</name>
    <dbReference type="NCBI Taxonomy" id="64495"/>
    <lineage>
        <taxon>Eukaryota</taxon>
        <taxon>Fungi</taxon>
        <taxon>Fungi incertae sedis</taxon>
        <taxon>Mucoromycota</taxon>
        <taxon>Mucoromycotina</taxon>
        <taxon>Mucoromycetes</taxon>
        <taxon>Mucorales</taxon>
        <taxon>Mucorineae</taxon>
        <taxon>Rhizopodaceae</taxon>
        <taxon>Rhizopus</taxon>
    </lineage>
</organism>
<keyword evidence="8 11" id="KW-0067">ATP-binding</keyword>
<feature type="domain" description="Protein kinase" evidence="12">
    <location>
        <begin position="604"/>
        <end position="859"/>
    </location>
</feature>
<keyword evidence="7" id="KW-0418">Kinase</keyword>
<comment type="similarity">
    <text evidence="9">Belongs to the protein kinase superfamily. STE Ser/Thr protein kinase family. MAP kinase kinase subfamily.</text>
</comment>
<dbReference type="Gene3D" id="2.130.10.10">
    <property type="entry name" value="YVTN repeat-like/Quinoprotein amine dehydrogenase"/>
    <property type="match status" value="1"/>
</dbReference>
<evidence type="ECO:0000256" key="10">
    <source>
        <dbReference type="PROSITE-ProRule" id="PRU00221"/>
    </source>
</evidence>
<gene>
    <name evidence="14" type="ORF">G6F64_003527</name>
</gene>
<dbReference type="InterPro" id="IPR036322">
    <property type="entry name" value="WD40_repeat_dom_sf"/>
</dbReference>
<dbReference type="CDD" id="cd00200">
    <property type="entry name" value="WD40"/>
    <property type="match status" value="1"/>
</dbReference>
<reference evidence="14" key="1">
    <citation type="journal article" date="2020" name="Microb. Genom.">
        <title>Genetic diversity of clinical and environmental Mucorales isolates obtained from an investigation of mucormycosis cases among solid organ transplant recipients.</title>
        <authorList>
            <person name="Nguyen M.H."/>
            <person name="Kaul D."/>
            <person name="Muto C."/>
            <person name="Cheng S.J."/>
            <person name="Richter R.A."/>
            <person name="Bruno V.M."/>
            <person name="Liu G."/>
            <person name="Beyhan S."/>
            <person name="Sundermann A.J."/>
            <person name="Mounaud S."/>
            <person name="Pasculle A.W."/>
            <person name="Nierman W.C."/>
            <person name="Driscoll E."/>
            <person name="Cumbie R."/>
            <person name="Clancy C.J."/>
            <person name="Dupont C.L."/>
        </authorList>
    </citation>
    <scope>NUCLEOTIDE SEQUENCE</scope>
    <source>
        <strain evidence="14">GL11</strain>
    </source>
</reference>
<dbReference type="SUPFAM" id="SSF56112">
    <property type="entry name" value="Protein kinase-like (PK-like)"/>
    <property type="match status" value="1"/>
</dbReference>
<sequence>MQKEESSSTVITSLQVTEVHAPTDCDIKDQHYFPYPYNPHCTRKRSVSSDVDSITSSATNVDYYKRPRLTKQALWKLPNMLETFESFPPSFQTEFLLQLIKKSSKSTLQLMNAWITPTMKQDFLSRLPLEISRRIISYLDAFSLSRASGVCRRWKEIIDKDDKTWMRLLLNDGYTLVDPLTKQASEGFKHLYGRHHTLQQNWRKGRARQTSFKGHDKFVVTCLQFDDEKIVSGADDSHVNIYDTATGKKRMTLEGHEGGVWALQYVGQTLVTGSTDRRVRVWNMETGKCTHIFTGHTSTIRCLLITQPTREMPSMIVTGSRDSTLRVWRLPHPNDPEYHGEGPNPYFVHSLLGHRHSVRAIASHENIVVSGSYDNTIRVWDIQRGRLVHLMEGHTQKVYSVVIDAERNRCMSGSMDSSVRIWDLATGECLRRLEGHTVLVGLLGLTSQYLVSAAADSILRVWSPETGICQHALSGHDNSITCFQHDDQKVISGSEGGLKMWDIKTGKFIRDLITDVDGVWRVAFDERRCIAAVQRKKRNFKNLTLENSPVVVSSTESANVDNKKAPAIEQEKPTDASDYTQLYEQLSELEIGLEMRLDLRPEDFKSIDELGRGNGGTVSKVLHVRTNTVMAKKIVHVDANMNVRKQIMRELQFMHDCNSKHIVSFYGAFMNGGDISICMEYMDAGSLDQIYKKHGPFPLDVLKKVGYAIVDGLIYLYDEHRIIHRDLKPSNVLVNSQGQIKLCDFGVSGQLINSVADTFVGTSSYMSPERIMGSPYSVKSDVWSLGITLMELALGRFPFPPEGTPLSIFELLQHIVHEPVPEFPPDKYPKDLTDFVSQCLTKDVKLRATPNDLMNHEYLVSAATEKVDLVKWAKSITSPPSRVDISKLQQK</sequence>
<dbReference type="InterPro" id="IPR001810">
    <property type="entry name" value="F-box_dom"/>
</dbReference>
<dbReference type="PROSITE" id="PS50294">
    <property type="entry name" value="WD_REPEATS_REGION"/>
    <property type="match status" value="4"/>
</dbReference>
<dbReference type="OrthoDB" id="10252354at2759"/>
<keyword evidence="4" id="KW-0808">Transferase</keyword>
<dbReference type="Pfam" id="PF00069">
    <property type="entry name" value="Pkinase"/>
    <property type="match status" value="1"/>
</dbReference>
<dbReference type="InterPro" id="IPR019775">
    <property type="entry name" value="WD40_repeat_CS"/>
</dbReference>
<name>A0A9P7BV37_RHIOR</name>
<dbReference type="InterPro" id="IPR015943">
    <property type="entry name" value="WD40/YVTN_repeat-like_dom_sf"/>
</dbReference>
<dbReference type="EMBL" id="JAANQT010000347">
    <property type="protein sequence ID" value="KAG1311815.1"/>
    <property type="molecule type" value="Genomic_DNA"/>
</dbReference>
<feature type="repeat" description="WD" evidence="10">
    <location>
        <begin position="391"/>
        <end position="432"/>
    </location>
</feature>
<evidence type="ECO:0000256" key="4">
    <source>
        <dbReference type="ARBA" id="ARBA00022679"/>
    </source>
</evidence>
<dbReference type="FunFam" id="3.30.200.20:FF:000040">
    <property type="entry name" value="Dual specificity mitogen-activated protein kinase kinase"/>
    <property type="match status" value="1"/>
</dbReference>
<evidence type="ECO:0000313" key="14">
    <source>
        <dbReference type="EMBL" id="KAG1311815.1"/>
    </source>
</evidence>
<dbReference type="Proteomes" id="UP000716291">
    <property type="component" value="Unassembled WGS sequence"/>
</dbReference>
<keyword evidence="1" id="KW-0723">Serine/threonine-protein kinase</keyword>
<keyword evidence="6 11" id="KW-0547">Nucleotide-binding</keyword>
<dbReference type="PROSITE" id="PS00107">
    <property type="entry name" value="PROTEIN_KINASE_ATP"/>
    <property type="match status" value="1"/>
</dbReference>
<dbReference type="SUPFAM" id="SSF81383">
    <property type="entry name" value="F-box domain"/>
    <property type="match status" value="1"/>
</dbReference>
<proteinExistence type="inferred from homology"/>
<dbReference type="InterPro" id="IPR001680">
    <property type="entry name" value="WD40_rpt"/>
</dbReference>
<evidence type="ECO:0000259" key="13">
    <source>
        <dbReference type="PROSITE" id="PS50181"/>
    </source>
</evidence>
<dbReference type="GO" id="GO:0071507">
    <property type="term" value="P:pheromone response MAPK cascade"/>
    <property type="evidence" value="ECO:0007669"/>
    <property type="project" value="UniProtKB-ARBA"/>
</dbReference>
<accession>A0A9P7BV37</accession>
<keyword evidence="3 10" id="KW-0853">WD repeat</keyword>
<dbReference type="InterPro" id="IPR011009">
    <property type="entry name" value="Kinase-like_dom_sf"/>
</dbReference>
<evidence type="ECO:0000256" key="3">
    <source>
        <dbReference type="ARBA" id="ARBA00022574"/>
    </source>
</evidence>
<dbReference type="GO" id="GO:0004708">
    <property type="term" value="F:MAP kinase kinase activity"/>
    <property type="evidence" value="ECO:0007669"/>
    <property type="project" value="UniProtKB-ARBA"/>
</dbReference>
<feature type="domain" description="F-box" evidence="13">
    <location>
        <begin position="121"/>
        <end position="168"/>
    </location>
</feature>
<dbReference type="PROSITE" id="PS50082">
    <property type="entry name" value="WD_REPEATS_2"/>
    <property type="match status" value="6"/>
</dbReference>
<evidence type="ECO:0000256" key="6">
    <source>
        <dbReference type="ARBA" id="ARBA00022741"/>
    </source>
</evidence>
<feature type="repeat" description="WD" evidence="10">
    <location>
        <begin position="433"/>
        <end position="472"/>
    </location>
</feature>
<dbReference type="PROSITE" id="PS00108">
    <property type="entry name" value="PROTEIN_KINASE_ST"/>
    <property type="match status" value="1"/>
</dbReference>
<evidence type="ECO:0000256" key="1">
    <source>
        <dbReference type="ARBA" id="ARBA00022527"/>
    </source>
</evidence>
<keyword evidence="2" id="KW-0597">Phosphoprotein</keyword>
<dbReference type="InterPro" id="IPR000719">
    <property type="entry name" value="Prot_kinase_dom"/>
</dbReference>
<dbReference type="AlphaFoldDB" id="A0A9P7BV37"/>
<evidence type="ECO:0000256" key="2">
    <source>
        <dbReference type="ARBA" id="ARBA00022553"/>
    </source>
</evidence>
<dbReference type="InterPro" id="IPR050915">
    <property type="entry name" value="MAP_kinase_kinase"/>
</dbReference>
<keyword evidence="15" id="KW-1185">Reference proteome</keyword>
<feature type="repeat" description="WD" evidence="10">
    <location>
        <begin position="293"/>
        <end position="330"/>
    </location>
</feature>
<evidence type="ECO:0000256" key="8">
    <source>
        <dbReference type="ARBA" id="ARBA00022840"/>
    </source>
</evidence>
<dbReference type="Gene3D" id="3.30.200.20">
    <property type="entry name" value="Phosphorylase Kinase, domain 1"/>
    <property type="match status" value="1"/>
</dbReference>
<dbReference type="InterPro" id="IPR020472">
    <property type="entry name" value="WD40_PAC1"/>
</dbReference>
<dbReference type="SMART" id="SM00320">
    <property type="entry name" value="WD40"/>
    <property type="match status" value="7"/>
</dbReference>
<dbReference type="FunFam" id="1.10.510.10:FF:000921">
    <property type="entry name" value="Serine/threonine-protein kinase STE7"/>
    <property type="match status" value="1"/>
</dbReference>
<evidence type="ECO:0000256" key="7">
    <source>
        <dbReference type="ARBA" id="ARBA00022777"/>
    </source>
</evidence>
<evidence type="ECO:0000256" key="5">
    <source>
        <dbReference type="ARBA" id="ARBA00022737"/>
    </source>
</evidence>
<dbReference type="PRINTS" id="PR00320">
    <property type="entry name" value="GPROTEINBRPT"/>
</dbReference>
<evidence type="ECO:0000256" key="11">
    <source>
        <dbReference type="PROSITE-ProRule" id="PRU10141"/>
    </source>
</evidence>
<evidence type="ECO:0000259" key="12">
    <source>
        <dbReference type="PROSITE" id="PS50011"/>
    </source>
</evidence>
<dbReference type="Pfam" id="PF00400">
    <property type="entry name" value="WD40"/>
    <property type="match status" value="7"/>
</dbReference>
<dbReference type="InterPro" id="IPR036047">
    <property type="entry name" value="F-box-like_dom_sf"/>
</dbReference>
<keyword evidence="5" id="KW-0677">Repeat</keyword>
<dbReference type="SMART" id="SM00256">
    <property type="entry name" value="FBOX"/>
    <property type="match status" value="1"/>
</dbReference>
<dbReference type="SUPFAM" id="SSF50978">
    <property type="entry name" value="WD40 repeat-like"/>
    <property type="match status" value="1"/>
</dbReference>
<dbReference type="InterPro" id="IPR017441">
    <property type="entry name" value="Protein_kinase_ATP_BS"/>
</dbReference>
<dbReference type="PROSITE" id="PS50181">
    <property type="entry name" value="FBOX"/>
    <property type="match status" value="1"/>
</dbReference>
<feature type="repeat" description="WD" evidence="10">
    <location>
        <begin position="351"/>
        <end position="390"/>
    </location>
</feature>
<feature type="repeat" description="WD" evidence="10">
    <location>
        <begin position="253"/>
        <end position="292"/>
    </location>
</feature>
<evidence type="ECO:0000256" key="9">
    <source>
        <dbReference type="ARBA" id="ARBA00038035"/>
    </source>
</evidence>
<dbReference type="SMART" id="SM00220">
    <property type="entry name" value="S_TKc"/>
    <property type="match status" value="1"/>
</dbReference>
<feature type="repeat" description="WD" evidence="10">
    <location>
        <begin position="473"/>
        <end position="511"/>
    </location>
</feature>
<dbReference type="InterPro" id="IPR008271">
    <property type="entry name" value="Ser/Thr_kinase_AS"/>
</dbReference>